<name>A0A6L2JAK9_TANCI</name>
<sequence>MILTGIGDEIYSTVDACQTAQEMWKVIKRLQQGESLNIQDVKTNLFWEFGKFTSHDGETMESYYTRFFKLMNEMIQNNLSVATMQVNIQFLQQLQLEWSRFVTIVKQQHKLDEVSYHKLFDILKQYQKEVNELHAKSLARNANPLTLVATAQRMMNVAGPKENVGSPVVQQSGIQCFNYKEFGHFAKECRKPKRIKTPRIIRKRCCCANKLRKNDQNDVESDDERVALANLIANLKLDVDENKKIQNQLKKENTTLNQELKERKTILAETSKTLGESNSVWDSCLVALQNKRLSLRSIRPLMTVSLTMTNLKTQNDSFIFVHELKQEMHADLKYVESLKNKIDELESDKAEFSNMYDMILQEYLKAQLQDKNIAISELKKLIEKGKGKSVKTKFDKPSVVRQPNAQRISRPSVLVDSDHFACVTKMLNDVNARTKKPNIVPISNRKPKGHANKSIATPHKKKVASKFTNQKPKSYYRMLYEKTGCMKHMTGNLKLLCNFVEKYLGTVRFGNDQFAPILRYGDLVQGNIMINKVYYIERLNHNLFSVGQFCDADLEVAFQKSTCFVRDLQGNDLLTGNRGSNPYTISLQESTSSTPLYLMDKASQTQVWLWHQKLSHLNFDYMNLLSKKDVVIGLPKLKFIKDQLCSSYEVSKEKRSSFKSKAVPSSKGRLNLLHMDLCGPMRVASINGKKYILVIVDDYSKYTWTLFLRIEFLNKTLNAFFEEEGIKHQTSTARIREQNGVVERRNRTLVEAAQTMLSALKLLLFFWAEAIATACYTQNRSIIISNHDKTTYHIINDRKPSIKHLHIFGCICYLTRDADAHVPSQQELDLLFDPLYDEFFTAGTSSVNKSSSPINNSNQQDTQPTTNIQPTSAPSTPTYVHAEENNDNQEEEHLQNDEFTNPFCTSVQEVDESSSHNIDPEMCMFALTVSIVEPKNIKEAMADSAWIEAMQEELHHKGAQEEGIDFEESFAPVACLEDVRIFVAYAAHKSFLIYEMDVKTTFLNGPLKEEVYVTQPNGFVDPDHPEMVYRLRKDLYGLKKLQGRGQSIGTPMATKPKLDVDLSGNPVDQTNYHSEIGSLVYLTSSRPDIVQADSSFGLTAFSDVDHVECIDTCKSTSGGIQFLGDKLVSWMSKKQDCIAVSSVEGEYVALSASCAQSAIANLMQPRTALSTEYQLADMFTKALPEDMFKYLVRRIVLRYDGDECDKGIMQTKIELTLEQSQQGVSNDVLKIAPKRTTKSSLATTTTTTTLVTNAQLKALIYQGIADALVARDADGSQNGEDNHDSGMSVRTQASLARECTYQDFMKCKPLYFKESDKIEKYVGGLPDMIHESVMESKPMTIQDAIEFATELMDKKISTLTERQAENKRKLDNSNQAQQQPPKKQDVVIVYTVGSGERKEYDGTLPLCNKCNFHHNSQRTIKCANCKKVGHLTRYCRSPSTINNQRNLTCYECGNQGHYMSDFSELKN</sequence>
<accession>A0A6L2JAK9</accession>
<dbReference type="SUPFAM" id="SSF53098">
    <property type="entry name" value="Ribonuclease H-like"/>
    <property type="match status" value="1"/>
</dbReference>
<dbReference type="Pfam" id="PF22936">
    <property type="entry name" value="Pol_BBD"/>
    <property type="match status" value="1"/>
</dbReference>
<evidence type="ECO:0000256" key="2">
    <source>
        <dbReference type="ARBA" id="ARBA00022723"/>
    </source>
</evidence>
<dbReference type="InterPro" id="IPR036875">
    <property type="entry name" value="Znf_CCHC_sf"/>
</dbReference>
<feature type="compositionally biased region" description="Polar residues" evidence="5">
    <location>
        <begin position="846"/>
        <end position="878"/>
    </location>
</feature>
<dbReference type="Gene3D" id="4.10.60.10">
    <property type="entry name" value="Zinc finger, CCHC-type"/>
    <property type="match status" value="2"/>
</dbReference>
<feature type="region of interest" description="Disordered" evidence="5">
    <location>
        <begin position="846"/>
        <end position="894"/>
    </location>
</feature>
<dbReference type="InterPro" id="IPR036397">
    <property type="entry name" value="RNaseH_sf"/>
</dbReference>
<feature type="compositionally biased region" description="Basic and acidic residues" evidence="5">
    <location>
        <begin position="1362"/>
        <end position="1371"/>
    </location>
</feature>
<dbReference type="Pfam" id="PF07727">
    <property type="entry name" value="RVT_2"/>
    <property type="match status" value="1"/>
</dbReference>
<feature type="compositionally biased region" description="Polar residues" evidence="5">
    <location>
        <begin position="1372"/>
        <end position="1381"/>
    </location>
</feature>
<evidence type="ECO:0000256" key="1">
    <source>
        <dbReference type="ARBA" id="ARBA00022670"/>
    </source>
</evidence>
<keyword evidence="1" id="KW-0645">Protease</keyword>
<protein>
    <submittedName>
        <fullName evidence="7">Gag-Pol polyprotein</fullName>
    </submittedName>
</protein>
<dbReference type="InterPro" id="IPR001878">
    <property type="entry name" value="Znf_CCHC"/>
</dbReference>
<dbReference type="Gene3D" id="3.30.420.10">
    <property type="entry name" value="Ribonuclease H-like superfamily/Ribonuclease H"/>
    <property type="match status" value="2"/>
</dbReference>
<dbReference type="GO" id="GO:0003676">
    <property type="term" value="F:nucleic acid binding"/>
    <property type="evidence" value="ECO:0007669"/>
    <property type="project" value="InterPro"/>
</dbReference>
<feature type="domain" description="Integrase catalytic" evidence="6">
    <location>
        <begin position="591"/>
        <end position="799"/>
    </location>
</feature>
<dbReference type="InterPro" id="IPR012337">
    <property type="entry name" value="RNaseH-like_sf"/>
</dbReference>
<proteinExistence type="predicted"/>
<feature type="region of interest" description="Disordered" evidence="5">
    <location>
        <begin position="1362"/>
        <end position="1384"/>
    </location>
</feature>
<keyword evidence="2" id="KW-0479">Metal-binding</keyword>
<evidence type="ECO:0000256" key="4">
    <source>
        <dbReference type="SAM" id="Coils"/>
    </source>
</evidence>
<keyword evidence="4" id="KW-0175">Coiled coil</keyword>
<dbReference type="InterPro" id="IPR025724">
    <property type="entry name" value="GAG-pre-integrase_dom"/>
</dbReference>
<dbReference type="SMART" id="SM00343">
    <property type="entry name" value="ZnF_C2HC"/>
    <property type="match status" value="3"/>
</dbReference>
<evidence type="ECO:0000313" key="7">
    <source>
        <dbReference type="EMBL" id="GEU34028.1"/>
    </source>
</evidence>
<evidence type="ECO:0000259" key="6">
    <source>
        <dbReference type="PROSITE" id="PS50994"/>
    </source>
</evidence>
<gene>
    <name evidence="7" type="ORF">Tci_006006</name>
</gene>
<dbReference type="InterPro" id="IPR039537">
    <property type="entry name" value="Retrotran_Ty1/copia-like"/>
</dbReference>
<evidence type="ECO:0000256" key="3">
    <source>
        <dbReference type="ARBA" id="ARBA00022801"/>
    </source>
</evidence>
<dbReference type="InterPro" id="IPR054722">
    <property type="entry name" value="PolX-like_BBD"/>
</dbReference>
<dbReference type="CDD" id="cd09272">
    <property type="entry name" value="RNase_HI_RT_Ty1"/>
    <property type="match status" value="1"/>
</dbReference>
<reference evidence="7" key="1">
    <citation type="journal article" date="2019" name="Sci. Rep.">
        <title>Draft genome of Tanacetum cinerariifolium, the natural source of mosquito coil.</title>
        <authorList>
            <person name="Yamashiro T."/>
            <person name="Shiraishi A."/>
            <person name="Satake H."/>
            <person name="Nakayama K."/>
        </authorList>
    </citation>
    <scope>NUCLEOTIDE SEQUENCE</scope>
</reference>
<organism evidence="7">
    <name type="scientific">Tanacetum cinerariifolium</name>
    <name type="common">Dalmatian daisy</name>
    <name type="synonym">Chrysanthemum cinerariifolium</name>
    <dbReference type="NCBI Taxonomy" id="118510"/>
    <lineage>
        <taxon>Eukaryota</taxon>
        <taxon>Viridiplantae</taxon>
        <taxon>Streptophyta</taxon>
        <taxon>Embryophyta</taxon>
        <taxon>Tracheophyta</taxon>
        <taxon>Spermatophyta</taxon>
        <taxon>Magnoliopsida</taxon>
        <taxon>eudicotyledons</taxon>
        <taxon>Gunneridae</taxon>
        <taxon>Pentapetalae</taxon>
        <taxon>asterids</taxon>
        <taxon>campanulids</taxon>
        <taxon>Asterales</taxon>
        <taxon>Asteraceae</taxon>
        <taxon>Asteroideae</taxon>
        <taxon>Anthemideae</taxon>
        <taxon>Anthemidinae</taxon>
        <taxon>Tanacetum</taxon>
    </lineage>
</organism>
<dbReference type="PANTHER" id="PTHR42648">
    <property type="entry name" value="TRANSPOSASE, PUTATIVE-RELATED"/>
    <property type="match status" value="1"/>
</dbReference>
<dbReference type="GO" id="GO:0006508">
    <property type="term" value="P:proteolysis"/>
    <property type="evidence" value="ECO:0007669"/>
    <property type="project" value="UniProtKB-KW"/>
</dbReference>
<dbReference type="SUPFAM" id="SSF57756">
    <property type="entry name" value="Retrovirus zinc finger-like domains"/>
    <property type="match status" value="2"/>
</dbReference>
<dbReference type="GO" id="GO:0008270">
    <property type="term" value="F:zinc ion binding"/>
    <property type="evidence" value="ECO:0007669"/>
    <property type="project" value="InterPro"/>
</dbReference>
<dbReference type="Pfam" id="PF14223">
    <property type="entry name" value="Retrotran_gag_2"/>
    <property type="match status" value="1"/>
</dbReference>
<evidence type="ECO:0000256" key="5">
    <source>
        <dbReference type="SAM" id="MobiDB-lite"/>
    </source>
</evidence>
<keyword evidence="3" id="KW-0378">Hydrolase</keyword>
<dbReference type="EMBL" id="BKCJ010000530">
    <property type="protein sequence ID" value="GEU34028.1"/>
    <property type="molecule type" value="Genomic_DNA"/>
</dbReference>
<dbReference type="PROSITE" id="PS50994">
    <property type="entry name" value="INTEGRASE"/>
    <property type="match status" value="1"/>
</dbReference>
<feature type="coiled-coil region" evidence="4">
    <location>
        <begin position="232"/>
        <end position="262"/>
    </location>
</feature>
<feature type="coiled-coil region" evidence="4">
    <location>
        <begin position="335"/>
        <end position="362"/>
    </location>
</feature>
<comment type="caution">
    <text evidence="7">The sequence shown here is derived from an EMBL/GenBank/DDBJ whole genome shotgun (WGS) entry which is preliminary data.</text>
</comment>
<dbReference type="Pfam" id="PF13976">
    <property type="entry name" value="gag_pre-integrs"/>
    <property type="match status" value="1"/>
</dbReference>
<dbReference type="GO" id="GO:0015074">
    <property type="term" value="P:DNA integration"/>
    <property type="evidence" value="ECO:0007669"/>
    <property type="project" value="InterPro"/>
</dbReference>
<dbReference type="InterPro" id="IPR001584">
    <property type="entry name" value="Integrase_cat-core"/>
</dbReference>
<dbReference type="InterPro" id="IPR013103">
    <property type="entry name" value="RVT_2"/>
</dbReference>
<dbReference type="PANTHER" id="PTHR42648:SF18">
    <property type="entry name" value="RETROTRANSPOSON, UNCLASSIFIED-LIKE PROTEIN"/>
    <property type="match status" value="1"/>
</dbReference>
<dbReference type="GO" id="GO:0008233">
    <property type="term" value="F:peptidase activity"/>
    <property type="evidence" value="ECO:0007669"/>
    <property type="project" value="UniProtKB-KW"/>
</dbReference>